<dbReference type="EMBL" id="SOAA01000017">
    <property type="protein sequence ID" value="TDS29551.1"/>
    <property type="molecule type" value="Genomic_DNA"/>
</dbReference>
<reference evidence="6 9" key="2">
    <citation type="submission" date="2016-10" db="EMBL/GenBank/DDBJ databases">
        <authorList>
            <person name="de Groot N.N."/>
        </authorList>
    </citation>
    <scope>NUCLEOTIDE SEQUENCE [LARGE SCALE GENOMIC DNA]</scope>
    <source>
        <strain evidence="6 9">WG7</strain>
    </source>
</reference>
<dbReference type="RefSeq" id="WP_166635499.1">
    <property type="nucleotide sequence ID" value="NZ_FMYT01000012.1"/>
</dbReference>
<reference evidence="5 13" key="1">
    <citation type="submission" date="2016-10" db="EMBL/GenBank/DDBJ databases">
        <authorList>
            <person name="Varghese N."/>
            <person name="Submissions S."/>
        </authorList>
    </citation>
    <scope>NUCLEOTIDE SEQUENCE [LARGE SCALE GENOMIC DNA]</scope>
    <source>
        <strain evidence="5 13">WG10</strain>
    </source>
</reference>
<comment type="similarity">
    <text evidence="1">Belongs to the ADP-ribosylglycohydrolase family.</text>
</comment>
<dbReference type="Gene3D" id="1.10.4080.10">
    <property type="entry name" value="ADP-ribosylation/Crystallin J1"/>
    <property type="match status" value="1"/>
</dbReference>
<proteinExistence type="inferred from homology"/>
<dbReference type="GO" id="GO:0016787">
    <property type="term" value="F:hydrolase activity"/>
    <property type="evidence" value="ECO:0007669"/>
    <property type="project" value="UniProtKB-KW"/>
</dbReference>
<dbReference type="InterPro" id="IPR036705">
    <property type="entry name" value="Ribosyl_crysJ1_sf"/>
</dbReference>
<dbReference type="Proteomes" id="UP000295758">
    <property type="component" value="Unassembled WGS sequence"/>
</dbReference>
<dbReference type="GeneID" id="57012690"/>
<keyword evidence="3" id="KW-0460">Magnesium</keyword>
<reference evidence="8 11" key="4">
    <citation type="submission" date="2019-03" db="EMBL/GenBank/DDBJ databases">
        <title>Subsurface microbial communities from deep shales in Ohio and West Virginia, USA.</title>
        <authorList>
            <person name="Wrighton K."/>
        </authorList>
    </citation>
    <scope>NUCLEOTIDE SEQUENCE [LARGE SCALE GENOMIC DNA]</scope>
    <source>
        <strain evidence="8 11">DSMZ 11287</strain>
        <strain evidence="4 10">MSL28</strain>
    </source>
</reference>
<dbReference type="EMBL" id="FNEH01000019">
    <property type="protein sequence ID" value="SDI90596.1"/>
    <property type="molecule type" value="Genomic_DNA"/>
</dbReference>
<evidence type="ECO:0000313" key="5">
    <source>
        <dbReference type="EMBL" id="SDC71010.1"/>
    </source>
</evidence>
<feature type="binding site" evidence="3">
    <location>
        <position position="63"/>
    </location>
    <ligand>
        <name>Mg(2+)</name>
        <dbReference type="ChEBI" id="CHEBI:18420"/>
        <label>1</label>
    </ligand>
</feature>
<evidence type="ECO:0000313" key="11">
    <source>
        <dbReference type="Proteomes" id="UP000295472"/>
    </source>
</evidence>
<dbReference type="EMBL" id="FMYT01000012">
    <property type="protein sequence ID" value="SDC71010.1"/>
    <property type="molecule type" value="Genomic_DNA"/>
</dbReference>
<evidence type="ECO:0000313" key="6">
    <source>
        <dbReference type="EMBL" id="SDI90596.1"/>
    </source>
</evidence>
<protein>
    <submittedName>
        <fullName evidence="5">ADP-ribosylglycohydrolase</fullName>
    </submittedName>
</protein>
<gene>
    <name evidence="7" type="ORF">BY453_11738</name>
    <name evidence="8" type="ORF">C7954_11445</name>
    <name evidence="4" type="ORF">C8C78_12338</name>
    <name evidence="5" type="ORF">SAMN04488597_11239</name>
    <name evidence="6" type="ORF">SAMN04515654_11924</name>
</gene>
<dbReference type="Proteomes" id="UP000198945">
    <property type="component" value="Unassembled WGS sequence"/>
</dbReference>
<organism evidence="5 13">
    <name type="scientific">Halanaerobium congolense</name>
    <dbReference type="NCBI Taxonomy" id="54121"/>
    <lineage>
        <taxon>Bacteria</taxon>
        <taxon>Bacillati</taxon>
        <taxon>Bacillota</taxon>
        <taxon>Clostridia</taxon>
        <taxon>Halanaerobiales</taxon>
        <taxon>Halanaerobiaceae</taxon>
        <taxon>Halanaerobium</taxon>
    </lineage>
</organism>
<sequence length="360" mass="39638">MVSKKERAKGALMGAFIGEALGVGPHWYYDLEEMRAEYGDWIDDYTEPKADRYHGGLEAGEISQAGILLKMMVEHLIENNGYDQAAFCKMMDEDFLPKISGKAMAGPGGYTSQSMRHLWRARVKNELPWDQSAGNADTTEAIERNIGQAIFYADDLKALSLNITDNTALTQADNLIASLTVAYSSVLAILVQGEKLDPEISKKLMRAVDRGELPFHKVTSDNLNPPAKDNTVKESDLYGEGIFASPDGLLSPSYMARAAEDQDIIIEPAWKVSIVYGMPCAIYHMLPAVYYLAARFKDDFEAGVLNALNGGGQNQVRTMLTGALIGAQVGFSRIPARFIKGLKQKNELLNLTDKLVEKCK</sequence>
<dbReference type="Proteomes" id="UP000295472">
    <property type="component" value="Unassembled WGS sequence"/>
</dbReference>
<dbReference type="Pfam" id="PF03747">
    <property type="entry name" value="ADP_ribosyl_GH"/>
    <property type="match status" value="1"/>
</dbReference>
<dbReference type="Proteomes" id="UP000247389">
    <property type="component" value="Unassembled WGS sequence"/>
</dbReference>
<dbReference type="PANTHER" id="PTHR16222">
    <property type="entry name" value="ADP-RIBOSYLGLYCOHYDROLASE"/>
    <property type="match status" value="1"/>
</dbReference>
<evidence type="ECO:0000313" key="7">
    <source>
        <dbReference type="EMBL" id="TDS29551.1"/>
    </source>
</evidence>
<reference evidence="7 12" key="3">
    <citation type="submission" date="2019-03" db="EMBL/GenBank/DDBJ databases">
        <title>Deep subsurface shale carbon reservoir microbial communities from Ohio and West Virginia, USA.</title>
        <authorList>
            <person name="Wrighton K."/>
        </authorList>
    </citation>
    <scope>NUCLEOTIDE SEQUENCE [LARGE SCALE GENOMIC DNA]</scope>
    <source>
        <strain evidence="7 12">UTICA-S4D12</strain>
    </source>
</reference>
<evidence type="ECO:0000313" key="13">
    <source>
        <dbReference type="Proteomes" id="UP000324896"/>
    </source>
</evidence>
<name>A0A1G6NSP8_9FIRM</name>
<dbReference type="AlphaFoldDB" id="A0A1G6NSP8"/>
<evidence type="ECO:0000313" key="10">
    <source>
        <dbReference type="Proteomes" id="UP000247389"/>
    </source>
</evidence>
<evidence type="ECO:0000256" key="3">
    <source>
        <dbReference type="PIRSR" id="PIRSR605502-1"/>
    </source>
</evidence>
<dbReference type="SUPFAM" id="SSF101478">
    <property type="entry name" value="ADP-ribosylglycohydrolase"/>
    <property type="match status" value="1"/>
</dbReference>
<dbReference type="GO" id="GO:0046872">
    <property type="term" value="F:metal ion binding"/>
    <property type="evidence" value="ECO:0007669"/>
    <property type="project" value="UniProtKB-KW"/>
</dbReference>
<evidence type="ECO:0000313" key="8">
    <source>
        <dbReference type="EMBL" id="TDX43750.1"/>
    </source>
</evidence>
<evidence type="ECO:0000256" key="2">
    <source>
        <dbReference type="ARBA" id="ARBA00022801"/>
    </source>
</evidence>
<evidence type="ECO:0000256" key="1">
    <source>
        <dbReference type="ARBA" id="ARBA00010702"/>
    </source>
</evidence>
<keyword evidence="3" id="KW-0479">Metal-binding</keyword>
<accession>A0A1G6NSP8</accession>
<evidence type="ECO:0000313" key="9">
    <source>
        <dbReference type="Proteomes" id="UP000198945"/>
    </source>
</evidence>
<dbReference type="EMBL" id="QICM01000023">
    <property type="protein sequence ID" value="PXV63497.1"/>
    <property type="molecule type" value="Genomic_DNA"/>
</dbReference>
<dbReference type="InterPro" id="IPR005502">
    <property type="entry name" value="Ribosyl_crysJ1"/>
</dbReference>
<evidence type="ECO:0000313" key="4">
    <source>
        <dbReference type="EMBL" id="PXV63497.1"/>
    </source>
</evidence>
<dbReference type="Proteomes" id="UP000324896">
    <property type="component" value="Unassembled WGS sequence"/>
</dbReference>
<dbReference type="InterPro" id="IPR050792">
    <property type="entry name" value="ADP-ribosylglycohydrolase"/>
</dbReference>
<keyword evidence="2 5" id="KW-0378">Hydrolase</keyword>
<dbReference type="PANTHER" id="PTHR16222:SF24">
    <property type="entry name" value="ADP-RIBOSYLHYDROLASE ARH3"/>
    <property type="match status" value="1"/>
</dbReference>
<comment type="cofactor">
    <cofactor evidence="3">
        <name>Mg(2+)</name>
        <dbReference type="ChEBI" id="CHEBI:18420"/>
    </cofactor>
    <text evidence="3">Binds 2 magnesium ions per subunit.</text>
</comment>
<evidence type="ECO:0000313" key="12">
    <source>
        <dbReference type="Proteomes" id="UP000295758"/>
    </source>
</evidence>
<dbReference type="EMBL" id="SOEF01000014">
    <property type="protein sequence ID" value="TDX43750.1"/>
    <property type="molecule type" value="Genomic_DNA"/>
</dbReference>